<sequence>MIYPSGFFNWPPTYKRLSFRVVLPASTWANTPIVNRFMSFLTLVFYPVFNHTTEAVLLYMYSCKYCTIF</sequence>
<gene>
    <name evidence="1" type="ORF">EVA_05087</name>
</gene>
<name>J9D2G3_9ZZZZ</name>
<evidence type="ECO:0000313" key="1">
    <source>
        <dbReference type="EMBL" id="EJX06806.1"/>
    </source>
</evidence>
<reference evidence="1" key="1">
    <citation type="journal article" date="2012" name="PLoS ONE">
        <title>Gene sets for utilization of primary and secondary nutrition supplies in the distal gut of endangered iberian lynx.</title>
        <authorList>
            <person name="Alcaide M."/>
            <person name="Messina E."/>
            <person name="Richter M."/>
            <person name="Bargiela R."/>
            <person name="Peplies J."/>
            <person name="Huws S.A."/>
            <person name="Newbold C.J."/>
            <person name="Golyshin P.N."/>
            <person name="Simon M.A."/>
            <person name="Lopez G."/>
            <person name="Yakimov M.M."/>
            <person name="Ferrer M."/>
        </authorList>
    </citation>
    <scope>NUCLEOTIDE SEQUENCE</scope>
</reference>
<comment type="caution">
    <text evidence="1">The sequence shown here is derived from an EMBL/GenBank/DDBJ whole genome shotgun (WGS) entry which is preliminary data.</text>
</comment>
<protein>
    <submittedName>
        <fullName evidence="1">Uncharacterized protein</fullName>
    </submittedName>
</protein>
<organism evidence="1">
    <name type="scientific">gut metagenome</name>
    <dbReference type="NCBI Taxonomy" id="749906"/>
    <lineage>
        <taxon>unclassified sequences</taxon>
        <taxon>metagenomes</taxon>
        <taxon>organismal metagenomes</taxon>
    </lineage>
</organism>
<dbReference type="EMBL" id="AMCI01001053">
    <property type="protein sequence ID" value="EJX06806.1"/>
    <property type="molecule type" value="Genomic_DNA"/>
</dbReference>
<dbReference type="AlphaFoldDB" id="J9D2G3"/>
<accession>J9D2G3</accession>
<proteinExistence type="predicted"/>